<feature type="binding site" evidence="5">
    <location>
        <position position="49"/>
    </location>
    <ligand>
        <name>FAD</name>
        <dbReference type="ChEBI" id="CHEBI:57692"/>
    </ligand>
</feature>
<keyword evidence="8" id="KW-1185">Reference proteome</keyword>
<feature type="binding site" evidence="5">
    <location>
        <position position="94"/>
    </location>
    <ligand>
        <name>FAD</name>
        <dbReference type="ChEBI" id="CHEBI:57692"/>
    </ligand>
</feature>
<dbReference type="PRINTS" id="PR00368">
    <property type="entry name" value="FADPNR"/>
</dbReference>
<feature type="binding site" evidence="5">
    <location>
        <position position="41"/>
    </location>
    <ligand>
        <name>FAD</name>
        <dbReference type="ChEBI" id="CHEBI:57692"/>
    </ligand>
</feature>
<dbReference type="InterPro" id="IPR050097">
    <property type="entry name" value="Ferredoxin-NADP_redctase_2"/>
</dbReference>
<evidence type="ECO:0000256" key="1">
    <source>
        <dbReference type="ARBA" id="ARBA00022630"/>
    </source>
</evidence>
<dbReference type="GO" id="GO:0004324">
    <property type="term" value="F:ferredoxin-NADP+ reductase activity"/>
    <property type="evidence" value="ECO:0007669"/>
    <property type="project" value="UniProtKB-UniRule"/>
</dbReference>
<dbReference type="PANTHER" id="PTHR48105">
    <property type="entry name" value="THIOREDOXIN REDUCTASE 1-RELATED-RELATED"/>
    <property type="match status" value="1"/>
</dbReference>
<feature type="binding site" evidence="5">
    <location>
        <position position="127"/>
    </location>
    <ligand>
        <name>FAD</name>
        <dbReference type="ChEBI" id="CHEBI:57692"/>
    </ligand>
</feature>
<dbReference type="OrthoDB" id="9806179at2"/>
<accession>A0A5C0UER2</accession>
<dbReference type="GO" id="GO:0050661">
    <property type="term" value="F:NADP binding"/>
    <property type="evidence" value="ECO:0007669"/>
    <property type="project" value="UniProtKB-UniRule"/>
</dbReference>
<dbReference type="HAMAP" id="MF_01685">
    <property type="entry name" value="FENR2"/>
    <property type="match status" value="1"/>
</dbReference>
<dbReference type="SUPFAM" id="SSF51905">
    <property type="entry name" value="FAD/NAD(P)-binding domain"/>
    <property type="match status" value="1"/>
</dbReference>
<dbReference type="Pfam" id="PF07992">
    <property type="entry name" value="Pyr_redox_2"/>
    <property type="match status" value="1"/>
</dbReference>
<keyword evidence="3 5" id="KW-0521">NADP</keyword>
<dbReference type="InterPro" id="IPR023753">
    <property type="entry name" value="FAD/NAD-binding_dom"/>
</dbReference>
<name>A0A5C0UER2_9PROT</name>
<reference evidence="7 8" key="1">
    <citation type="submission" date="2019-08" db="EMBL/GenBank/DDBJ databases">
        <title>Highly reduced genomes of protist endosymbionts show evolutionary convergence.</title>
        <authorList>
            <person name="George E."/>
            <person name="Husnik F."/>
            <person name="Tashyreva D."/>
            <person name="Prokopchuk G."/>
            <person name="Horak A."/>
            <person name="Kwong W.K."/>
            <person name="Lukes J."/>
            <person name="Keeling P.J."/>
        </authorList>
    </citation>
    <scope>NUCLEOTIDE SEQUENCE [LARGE SCALE GENOMIC DNA]</scope>
    <source>
        <strain evidence="7">1605</strain>
    </source>
</reference>
<dbReference type="InterPro" id="IPR036188">
    <property type="entry name" value="FAD/NAD-bd_sf"/>
</dbReference>
<dbReference type="Proteomes" id="UP000325155">
    <property type="component" value="Chromosome"/>
</dbReference>
<dbReference type="PRINTS" id="PR00469">
    <property type="entry name" value="PNDRDTASEII"/>
</dbReference>
<evidence type="ECO:0000256" key="5">
    <source>
        <dbReference type="HAMAP-Rule" id="MF_01685"/>
    </source>
</evidence>
<protein>
    <recommendedName>
        <fullName evidence="5">Ferredoxin--NADP reductase</fullName>
        <shortName evidence="5">FNR</shortName>
        <shortName evidence="5">Fd-NADP(+) reductase</shortName>
        <ecNumber evidence="5">1.18.1.2</ecNumber>
    </recommendedName>
</protein>
<gene>
    <name evidence="7" type="ORF">FZC35_02305</name>
</gene>
<feature type="binding site" evidence="5">
    <location>
        <position position="22"/>
    </location>
    <ligand>
        <name>FAD</name>
        <dbReference type="ChEBI" id="CHEBI:57692"/>
    </ligand>
</feature>
<feature type="binding site" evidence="5">
    <location>
        <position position="292"/>
    </location>
    <ligand>
        <name>FAD</name>
        <dbReference type="ChEBI" id="CHEBI:57692"/>
    </ligand>
</feature>
<comment type="subunit">
    <text evidence="5">Homodimer.</text>
</comment>
<keyword evidence="1 5" id="KW-0285">Flavoprotein</keyword>
<dbReference type="Gene3D" id="3.50.50.60">
    <property type="entry name" value="FAD/NAD(P)-binding domain"/>
    <property type="match status" value="2"/>
</dbReference>
<keyword evidence="2 5" id="KW-0274">FAD</keyword>
<dbReference type="EC" id="1.18.1.2" evidence="5"/>
<dbReference type="EMBL" id="CP043315">
    <property type="protein sequence ID" value="QEK38190.1"/>
    <property type="molecule type" value="Genomic_DNA"/>
</dbReference>
<feature type="domain" description="FAD/NAD(P)-binding" evidence="6">
    <location>
        <begin position="13"/>
        <end position="294"/>
    </location>
</feature>
<evidence type="ECO:0000259" key="6">
    <source>
        <dbReference type="Pfam" id="PF07992"/>
    </source>
</evidence>
<sequence>MNGVIMEKITESDVVVIGSGPSGLFSVFMLGQVGLKCTLIDSRSQIGGQCTALYPDKYIYDVAGFQEIYAQELIDRLYNQMIQYSPNILLETKISNIEKDGDHFMVRYNESCIRTRAIIIASGAGSFAPKKPDLPNIDLYNNVFYKLENPAQFTGNIAVVGGGDSAVDWCLSLANHANKVFLIHRRNKFRAMDGSLDKLHEICKTGKCEILTPYTLDSLNECDQYIIRNLNIAHKDTKEKKVIDIDTLIPCYGLQSNNDLLYNIGVDLYGSKVKIDPATAKTSCEGIYAVGDSSYYTNRHNLIVCGFSEAALASLHIRKNVFSESPYVKPPYTV</sequence>
<dbReference type="InterPro" id="IPR022890">
    <property type="entry name" value="Fd--NADP_Rdtase_type_2"/>
</dbReference>
<evidence type="ECO:0000313" key="7">
    <source>
        <dbReference type="EMBL" id="QEK38190.1"/>
    </source>
</evidence>
<comment type="similarity">
    <text evidence="5">Belongs to the ferredoxin--NADP reductase type 2 family.</text>
</comment>
<comment type="caution">
    <text evidence="5">Lacks conserved residue(s) required for the propagation of feature annotation.</text>
</comment>
<comment type="catalytic activity">
    <reaction evidence="5">
        <text>2 reduced [2Fe-2S]-[ferredoxin] + NADP(+) + H(+) = 2 oxidized [2Fe-2S]-[ferredoxin] + NADPH</text>
        <dbReference type="Rhea" id="RHEA:20125"/>
        <dbReference type="Rhea" id="RHEA-COMP:10000"/>
        <dbReference type="Rhea" id="RHEA-COMP:10001"/>
        <dbReference type="ChEBI" id="CHEBI:15378"/>
        <dbReference type="ChEBI" id="CHEBI:33737"/>
        <dbReference type="ChEBI" id="CHEBI:33738"/>
        <dbReference type="ChEBI" id="CHEBI:57783"/>
        <dbReference type="ChEBI" id="CHEBI:58349"/>
        <dbReference type="EC" id="1.18.1.2"/>
    </reaction>
</comment>
<dbReference type="KEGG" id="cip:FZC35_02305"/>
<evidence type="ECO:0000256" key="4">
    <source>
        <dbReference type="ARBA" id="ARBA00023002"/>
    </source>
</evidence>
<evidence type="ECO:0000313" key="8">
    <source>
        <dbReference type="Proteomes" id="UP000325155"/>
    </source>
</evidence>
<dbReference type="GO" id="GO:0050660">
    <property type="term" value="F:flavin adenine dinucleotide binding"/>
    <property type="evidence" value="ECO:0007669"/>
    <property type="project" value="UniProtKB-UniRule"/>
</dbReference>
<organism evidence="7 8">
    <name type="scientific">Candidatus Cytomitobacter indipagum</name>
    <dbReference type="NCBI Taxonomy" id="2601575"/>
    <lineage>
        <taxon>Bacteria</taxon>
        <taxon>Pseudomonadati</taxon>
        <taxon>Pseudomonadota</taxon>
        <taxon>Alphaproteobacteria</taxon>
        <taxon>Holosporales</taxon>
        <taxon>Holosporaceae</taxon>
        <taxon>Candidatus Cytomitobacter</taxon>
    </lineage>
</organism>
<feature type="binding site" evidence="5">
    <location>
        <position position="54"/>
    </location>
    <ligand>
        <name>FAD</name>
        <dbReference type="ChEBI" id="CHEBI:57692"/>
    </ligand>
</feature>
<evidence type="ECO:0000256" key="2">
    <source>
        <dbReference type="ARBA" id="ARBA00022827"/>
    </source>
</evidence>
<proteinExistence type="inferred from homology"/>
<evidence type="ECO:0000256" key="3">
    <source>
        <dbReference type="ARBA" id="ARBA00022857"/>
    </source>
</evidence>
<keyword evidence="4 5" id="KW-0560">Oxidoreductase</keyword>
<comment type="cofactor">
    <cofactor evidence="5">
        <name>FAD</name>
        <dbReference type="ChEBI" id="CHEBI:57692"/>
    </cofactor>
    <text evidence="5">Binds 1 FAD per subunit.</text>
</comment>
<dbReference type="AlphaFoldDB" id="A0A5C0UER2"/>